<gene>
    <name evidence="2" type="ORF">UFOVP273_127</name>
</gene>
<feature type="compositionally biased region" description="Polar residues" evidence="1">
    <location>
        <begin position="1"/>
        <end position="21"/>
    </location>
</feature>
<sequence>METLHTTESLRNMQMSHTSIGQADEQDDMDWFDSDDLPNHVYLIDGEGFFDRYVF</sequence>
<dbReference type="EMBL" id="LR796284">
    <property type="protein sequence ID" value="CAB4134508.1"/>
    <property type="molecule type" value="Genomic_DNA"/>
</dbReference>
<evidence type="ECO:0000313" key="2">
    <source>
        <dbReference type="EMBL" id="CAB4134508.1"/>
    </source>
</evidence>
<reference evidence="2" key="1">
    <citation type="submission" date="2020-04" db="EMBL/GenBank/DDBJ databases">
        <authorList>
            <person name="Chiriac C."/>
            <person name="Salcher M."/>
            <person name="Ghai R."/>
            <person name="Kavagutti S V."/>
        </authorList>
    </citation>
    <scope>NUCLEOTIDE SEQUENCE</scope>
</reference>
<accession>A0A6J5LIR2</accession>
<feature type="region of interest" description="Disordered" evidence="1">
    <location>
        <begin position="1"/>
        <end position="29"/>
    </location>
</feature>
<proteinExistence type="predicted"/>
<protein>
    <submittedName>
        <fullName evidence="2">Uncharacterized protein</fullName>
    </submittedName>
</protein>
<evidence type="ECO:0000256" key="1">
    <source>
        <dbReference type="SAM" id="MobiDB-lite"/>
    </source>
</evidence>
<organism evidence="2">
    <name type="scientific">uncultured Caudovirales phage</name>
    <dbReference type="NCBI Taxonomy" id="2100421"/>
    <lineage>
        <taxon>Viruses</taxon>
        <taxon>Duplodnaviria</taxon>
        <taxon>Heunggongvirae</taxon>
        <taxon>Uroviricota</taxon>
        <taxon>Caudoviricetes</taxon>
        <taxon>Peduoviridae</taxon>
        <taxon>Maltschvirus</taxon>
        <taxon>Maltschvirus maltsch</taxon>
    </lineage>
</organism>
<name>A0A6J5LIR2_9CAUD</name>